<name>A0A8X7S485_BRACI</name>
<comment type="similarity">
    <text evidence="1">Belongs to the caleosin family.</text>
</comment>
<dbReference type="InterPro" id="IPR007736">
    <property type="entry name" value="Caleosin-related"/>
</dbReference>
<evidence type="ECO:0000313" key="3">
    <source>
        <dbReference type="EMBL" id="KAG2299412.1"/>
    </source>
</evidence>
<dbReference type="OrthoDB" id="640742at2759"/>
<keyword evidence="2" id="KW-0812">Transmembrane</keyword>
<keyword evidence="4" id="KW-1185">Reference proteome</keyword>
<proteinExistence type="inferred from homology"/>
<dbReference type="GO" id="GO:0005509">
    <property type="term" value="F:calcium ion binding"/>
    <property type="evidence" value="ECO:0007669"/>
    <property type="project" value="TreeGrafter"/>
</dbReference>
<dbReference type="GO" id="GO:0004497">
    <property type="term" value="F:monooxygenase activity"/>
    <property type="evidence" value="ECO:0007669"/>
    <property type="project" value="TreeGrafter"/>
</dbReference>
<dbReference type="AlphaFoldDB" id="A0A8X7S485"/>
<feature type="transmembrane region" description="Helical" evidence="2">
    <location>
        <begin position="44"/>
        <end position="63"/>
    </location>
</feature>
<organism evidence="3 4">
    <name type="scientific">Brassica carinata</name>
    <name type="common">Ethiopian mustard</name>
    <name type="synonym">Abyssinian cabbage</name>
    <dbReference type="NCBI Taxonomy" id="52824"/>
    <lineage>
        <taxon>Eukaryota</taxon>
        <taxon>Viridiplantae</taxon>
        <taxon>Streptophyta</taxon>
        <taxon>Embryophyta</taxon>
        <taxon>Tracheophyta</taxon>
        <taxon>Spermatophyta</taxon>
        <taxon>Magnoliopsida</taxon>
        <taxon>eudicotyledons</taxon>
        <taxon>Gunneridae</taxon>
        <taxon>Pentapetalae</taxon>
        <taxon>rosids</taxon>
        <taxon>malvids</taxon>
        <taxon>Brassicales</taxon>
        <taxon>Brassicaceae</taxon>
        <taxon>Brassiceae</taxon>
        <taxon>Brassica</taxon>
    </lineage>
</organism>
<dbReference type="Pfam" id="PF05042">
    <property type="entry name" value="Caleosin"/>
    <property type="match status" value="1"/>
</dbReference>
<reference evidence="3 4" key="1">
    <citation type="submission" date="2020-02" db="EMBL/GenBank/DDBJ databases">
        <authorList>
            <person name="Ma Q."/>
            <person name="Huang Y."/>
            <person name="Song X."/>
            <person name="Pei D."/>
        </authorList>
    </citation>
    <scope>NUCLEOTIDE SEQUENCE [LARGE SCALE GENOMIC DNA]</scope>
    <source>
        <strain evidence="3">Sxm20200214</strain>
        <tissue evidence="3">Leaf</tissue>
    </source>
</reference>
<evidence type="ECO:0000313" key="4">
    <source>
        <dbReference type="Proteomes" id="UP000886595"/>
    </source>
</evidence>
<dbReference type="PANTHER" id="PTHR31495:SF30">
    <property type="entry name" value="PEROXYGENASE 2"/>
    <property type="match status" value="1"/>
</dbReference>
<dbReference type="Proteomes" id="UP000886595">
    <property type="component" value="Unassembled WGS sequence"/>
</dbReference>
<evidence type="ECO:0000256" key="1">
    <source>
        <dbReference type="ARBA" id="ARBA00006765"/>
    </source>
</evidence>
<dbReference type="EMBL" id="JAAMPC010000008">
    <property type="protein sequence ID" value="KAG2299412.1"/>
    <property type="molecule type" value="Genomic_DNA"/>
</dbReference>
<keyword evidence="2" id="KW-0472">Membrane</keyword>
<sequence>MEHPLGTQEHRHNGLSVLQQHVAFFDLDDNGIIYPSETFFGFRLLGFNVLASLILATGIHLALSYATLPRYQSVYGGSVLIIIIGSMRDCRALEVLRIILCHLCESSFPSSPSYYQNSETYHPPSTSFNKLLNQLLWLRIRD</sequence>
<gene>
    <name evidence="3" type="ORF">Bca52824_035884</name>
</gene>
<protein>
    <submittedName>
        <fullName evidence="3">Uncharacterized protein</fullName>
    </submittedName>
</protein>
<keyword evidence="2" id="KW-1133">Transmembrane helix</keyword>
<accession>A0A8X7S485</accession>
<evidence type="ECO:0000256" key="2">
    <source>
        <dbReference type="SAM" id="Phobius"/>
    </source>
</evidence>
<dbReference type="PANTHER" id="PTHR31495">
    <property type="entry name" value="PEROXYGENASE 3-RELATED"/>
    <property type="match status" value="1"/>
</dbReference>
<comment type="caution">
    <text evidence="3">The sequence shown here is derived from an EMBL/GenBank/DDBJ whole genome shotgun (WGS) entry which is preliminary data.</text>
</comment>